<reference evidence="2" key="1">
    <citation type="submission" date="2020-10" db="EMBL/GenBank/DDBJ databases">
        <authorList>
            <person name="Castelo-Branco R."/>
            <person name="Eusebio N."/>
            <person name="Adriana R."/>
            <person name="Vieira A."/>
            <person name="Brugerolle De Fraissinette N."/>
            <person name="Rezende De Castro R."/>
            <person name="Schneider M.P."/>
            <person name="Vasconcelos V."/>
            <person name="Leao P.N."/>
        </authorList>
    </citation>
    <scope>NUCLEOTIDE SEQUENCE</scope>
    <source>
        <strain evidence="2">LEGE 11467</strain>
    </source>
</reference>
<protein>
    <submittedName>
        <fullName evidence="2">PAP/fibrillin family protein</fullName>
    </submittedName>
</protein>
<dbReference type="Proteomes" id="UP000621799">
    <property type="component" value="Unassembled WGS sequence"/>
</dbReference>
<dbReference type="AlphaFoldDB" id="A0A928VV46"/>
<proteinExistence type="predicted"/>
<sequence>MLVKGDLLQAIASKNIGISATKIEKQAIASLVARLEGYNPNPNPLEVPHLLDGNWRLLYTTSRELLGLNNIPLAKLGNIYQCVRIKNAKIYNIAELSGLPYLAAILSVCARFEPQNSQRVNVKFERAISGFQNILGYQSPEQFIDRIESGKNYRFGAIDFLIPDGNQQGWLDITYLDDNLRIGRGNEGSIFILDKVS</sequence>
<organism evidence="2 3">
    <name type="scientific">Zarconia navalis LEGE 11467</name>
    <dbReference type="NCBI Taxonomy" id="1828826"/>
    <lineage>
        <taxon>Bacteria</taxon>
        <taxon>Bacillati</taxon>
        <taxon>Cyanobacteriota</taxon>
        <taxon>Cyanophyceae</taxon>
        <taxon>Oscillatoriophycideae</taxon>
        <taxon>Oscillatoriales</taxon>
        <taxon>Oscillatoriales incertae sedis</taxon>
        <taxon>Zarconia</taxon>
        <taxon>Zarconia navalis</taxon>
    </lineage>
</organism>
<dbReference type="Pfam" id="PF04755">
    <property type="entry name" value="PAP_fibrillin"/>
    <property type="match status" value="1"/>
</dbReference>
<name>A0A928VV46_9CYAN</name>
<evidence type="ECO:0000259" key="1">
    <source>
        <dbReference type="Pfam" id="PF04755"/>
    </source>
</evidence>
<feature type="domain" description="Plastid lipid-associated protein/fibrillin conserved" evidence="1">
    <location>
        <begin position="3"/>
        <end position="194"/>
    </location>
</feature>
<dbReference type="InterPro" id="IPR039633">
    <property type="entry name" value="PAP"/>
</dbReference>
<comment type="caution">
    <text evidence="2">The sequence shown here is derived from an EMBL/GenBank/DDBJ whole genome shotgun (WGS) entry which is preliminary data.</text>
</comment>
<dbReference type="PANTHER" id="PTHR31906">
    <property type="entry name" value="PLASTID-LIPID-ASSOCIATED PROTEIN 4, CHLOROPLASTIC-RELATED"/>
    <property type="match status" value="1"/>
</dbReference>
<gene>
    <name evidence="2" type="ORF">IQ235_00485</name>
</gene>
<dbReference type="InterPro" id="IPR006843">
    <property type="entry name" value="PAP/fibrillin_dom"/>
</dbReference>
<evidence type="ECO:0000313" key="2">
    <source>
        <dbReference type="EMBL" id="MBE9039272.1"/>
    </source>
</evidence>
<keyword evidence="3" id="KW-1185">Reference proteome</keyword>
<dbReference type="EMBL" id="JADEXN010000004">
    <property type="protein sequence ID" value="MBE9039272.1"/>
    <property type="molecule type" value="Genomic_DNA"/>
</dbReference>
<evidence type="ECO:0000313" key="3">
    <source>
        <dbReference type="Proteomes" id="UP000621799"/>
    </source>
</evidence>
<dbReference type="RefSeq" id="WP_264319537.1">
    <property type="nucleotide sequence ID" value="NZ_JADEXN010000004.1"/>
</dbReference>
<accession>A0A928VV46</accession>